<accession>E8WX36</accession>
<protein>
    <recommendedName>
        <fullName evidence="2">Bacterial Ig-like domain-containing protein</fullName>
    </recommendedName>
</protein>
<dbReference type="InterPro" id="IPR013783">
    <property type="entry name" value="Ig-like_fold"/>
</dbReference>
<dbReference type="Gene3D" id="2.60.40.10">
    <property type="entry name" value="Immunoglobulins"/>
    <property type="match status" value="3"/>
</dbReference>
<dbReference type="AlphaFoldDB" id="E8WX36"/>
<dbReference type="Pfam" id="PF16640">
    <property type="entry name" value="Big_3_5"/>
    <property type="match status" value="3"/>
</dbReference>
<sequence length="1279" mass="133256">MKLRLFLFLIFSLSIAHAQTITPNESSIVLQSPKKIGINLNGPTYYQGGEIYKNLLWRNPGFEPDLYRDKFVAFKAGTTTTFPSPNTYDPVIANFWMGATFRIYRGTARTVACSGTVASNTTAKNNAGPVYTFSQPCSSAVQEGDVIILRQAIACTTEAVWEGQGGGWWGNVSNGGKLLSECSAPYDGTQSLRLDATVSGSTAGVKGYVDTNPSDVGILLNGTYTISGFYKTIGSATLSVDARRLVTSAAGSPFLCAGKTFAASSAWTSFTVTCPATETNQVAAGPVDVDFEAQSGAVLLDNVSFQKTSGVDPTNTTVFRDELLNTLKAHCAGASLSGVPCELRDWAGENAEEIDNSIKPMFERSPSLPGASYDYPPNGGTGSLSVGLEEFLQLCKAINAEPYYTLPETTGPEDGGKWIEYLNGAVSTPYGAKRAANGQTASWLSVFPTIHLPMGNENWNEGATGQGLGYRVDAPDYYYDYSVDAAGVWATMRGSASWPAGGTGIDLVLGFQDGNANYGVTEAMARANPNSAELAPYTQAYIGDVTPVTSLWNPLFYEVVANTTNPDTTFYQQGTAIKSHGKLNVYEFDNGTSQGSSALTQSVLDSFTDAAGYGTATALQALQHLTFGIVDQNFFSLDQYAFYIPAVGWVHNWGAVIDMGGATNAVRPQELGMRMANAAIIGPMYSCPVANPTTYNLLANHNGADSSGEPATNNVPQQFSYCFKSGTQRSMIVINTDVAGSHAIGFAGPQMPSGQVILTRYAPSSISATNEATANNPTNTAAQNVSINAPFTVANPSGDTLPPYSITRYDWTASTNTVSPTASNATLTVSDTAPLTGVPVVLTSTVAPSAATGTVTFQDFGAAFATAPLIGGSAIYTVASLTAGSHTITAVYAGNSTYAASTSAPLAMMVGDLPALPTNRKPTSTTLSFPSSNPAGNSSFTIVASTDSTSVTGTIKFFDGPTSLGTAKLSRGNAVYTVNSIAPGTHLYSAAYLGTSLYSASTSPVSVVTAATIPTTLQLTSSSTAPAVGSSILLKASVVSSAASGTVSFLDGSAIIGTANLVSGTANFTLPAIASGTHSFTASYAGNSTYSPSQSTAILVMPHAAIPYLHTNFDEHPAGTALNKTLPATNIVSGVWSDPNGDWTYIAGGGIVSDTSDLSNPVFIDAAHSDYTATYVLPANGVHLLFRYTDLKHMLFVVTYAGEVDLYSTIGNSTKTLATIYPSSTVGTVTVSLLGQTAILSCGGQTATATIPANLPVSTKMGFFPTSSKYVITSLDVSP</sequence>
<feature type="chain" id="PRO_5003230018" description="Bacterial Ig-like domain-containing protein" evidence="1">
    <location>
        <begin position="19"/>
        <end position="1279"/>
    </location>
</feature>
<feature type="domain" description="Bacterial Ig-like" evidence="2">
    <location>
        <begin position="827"/>
        <end position="910"/>
    </location>
</feature>
<organism evidence="4">
    <name type="scientific">Granulicella tundricola (strain ATCC BAA-1859 / DSM 23138 / MP5ACTX9)</name>
    <dbReference type="NCBI Taxonomy" id="1198114"/>
    <lineage>
        <taxon>Bacteria</taxon>
        <taxon>Pseudomonadati</taxon>
        <taxon>Acidobacteriota</taxon>
        <taxon>Terriglobia</taxon>
        <taxon>Terriglobales</taxon>
        <taxon>Acidobacteriaceae</taxon>
        <taxon>Granulicella</taxon>
    </lineage>
</organism>
<dbReference type="Gene3D" id="3.20.20.80">
    <property type="entry name" value="Glycosidases"/>
    <property type="match status" value="1"/>
</dbReference>
<gene>
    <name evidence="3" type="ordered locus">AciX9_2653</name>
</gene>
<name>E8WX36_GRATM</name>
<feature type="signal peptide" evidence="1">
    <location>
        <begin position="1"/>
        <end position="18"/>
    </location>
</feature>
<dbReference type="Proteomes" id="UP000000343">
    <property type="component" value="Chromosome"/>
</dbReference>
<dbReference type="InterPro" id="IPR032109">
    <property type="entry name" value="Big_3_5"/>
</dbReference>
<dbReference type="KEGG" id="acm:AciX9_2653"/>
<feature type="domain" description="Bacterial Ig-like" evidence="2">
    <location>
        <begin position="935"/>
        <end position="1009"/>
    </location>
</feature>
<dbReference type="OrthoDB" id="99054at2"/>
<proteinExistence type="predicted"/>
<dbReference type="eggNOG" id="COG3534">
    <property type="taxonomic scope" value="Bacteria"/>
</dbReference>
<dbReference type="STRING" id="1198114.AciX9_2653"/>
<dbReference type="PaxDb" id="1198114-AciX9_2653"/>
<evidence type="ECO:0000313" key="3">
    <source>
        <dbReference type="EMBL" id="ADW69678.1"/>
    </source>
</evidence>
<evidence type="ECO:0000313" key="4">
    <source>
        <dbReference type="Proteomes" id="UP000000343"/>
    </source>
</evidence>
<dbReference type="InterPro" id="IPR017853">
    <property type="entry name" value="GH"/>
</dbReference>
<dbReference type="SUPFAM" id="SSF51445">
    <property type="entry name" value="(Trans)glycosidases"/>
    <property type="match status" value="1"/>
</dbReference>
<dbReference type="Gene3D" id="2.60.120.260">
    <property type="entry name" value="Galactose-binding domain-like"/>
    <property type="match status" value="1"/>
</dbReference>
<evidence type="ECO:0000256" key="1">
    <source>
        <dbReference type="SAM" id="SignalP"/>
    </source>
</evidence>
<keyword evidence="4" id="KW-1185">Reference proteome</keyword>
<dbReference type="HOGENOM" id="CLU_263224_0_0_0"/>
<dbReference type="EMBL" id="CP002480">
    <property type="protein sequence ID" value="ADW69678.1"/>
    <property type="molecule type" value="Genomic_DNA"/>
</dbReference>
<reference evidence="4" key="1">
    <citation type="submission" date="2011-01" db="EMBL/GenBank/DDBJ databases">
        <title>Complete sequence of chromosome of Acidobacterium sp. MP5ACTX9.</title>
        <authorList>
            <consortium name="US DOE Joint Genome Institute"/>
            <person name="Lucas S."/>
            <person name="Copeland A."/>
            <person name="Lapidus A."/>
            <person name="Cheng J.-F."/>
            <person name="Goodwin L."/>
            <person name="Pitluck S."/>
            <person name="Teshima H."/>
            <person name="Detter J.C."/>
            <person name="Han C."/>
            <person name="Tapia R."/>
            <person name="Land M."/>
            <person name="Hauser L."/>
            <person name="Kyrpides N."/>
            <person name="Ivanova N."/>
            <person name="Ovchinnikova G."/>
            <person name="Pagani I."/>
            <person name="Rawat S.R."/>
            <person name="Mannisto M."/>
            <person name="Haggblom M.M."/>
            <person name="Woyke T."/>
        </authorList>
    </citation>
    <scope>NUCLEOTIDE SEQUENCE [LARGE SCALE GENOMIC DNA]</scope>
    <source>
        <strain evidence="4">MP5ACTX9</strain>
    </source>
</reference>
<feature type="domain" description="Bacterial Ig-like" evidence="2">
    <location>
        <begin position="1019"/>
        <end position="1098"/>
    </location>
</feature>
<evidence type="ECO:0000259" key="2">
    <source>
        <dbReference type="Pfam" id="PF16640"/>
    </source>
</evidence>
<keyword evidence="1" id="KW-0732">Signal</keyword>